<keyword evidence="12" id="KW-0443">Lipid metabolism</keyword>
<dbReference type="EMBL" id="CAJFDH010000002">
    <property type="protein sequence ID" value="CAD5210081.1"/>
    <property type="molecule type" value="Genomic_DNA"/>
</dbReference>
<feature type="domain" description="Carnitine O-palmitoyltransferase N-terminal" evidence="20">
    <location>
        <begin position="1"/>
        <end position="47"/>
    </location>
</feature>
<dbReference type="PROSITE" id="PS00440">
    <property type="entry name" value="ACYLTRANSF_C_2"/>
    <property type="match status" value="1"/>
</dbReference>
<evidence type="ECO:0000256" key="1">
    <source>
        <dbReference type="ARBA" id="ARBA00001954"/>
    </source>
</evidence>
<evidence type="ECO:0000256" key="8">
    <source>
        <dbReference type="ARBA" id="ARBA00022679"/>
    </source>
</evidence>
<keyword evidence="13" id="KW-0496">Mitochondrion</keyword>
<evidence type="ECO:0000259" key="19">
    <source>
        <dbReference type="Pfam" id="PF00755"/>
    </source>
</evidence>
<proteinExistence type="inferred from homology"/>
<accession>A0A811K2D7</accession>
<evidence type="ECO:0000256" key="7">
    <source>
        <dbReference type="ARBA" id="ARBA00022448"/>
    </source>
</evidence>
<protein>
    <recommendedName>
        <fullName evidence="6">carnitine O-palmitoyltransferase</fullName>
        <ecNumber evidence="6">2.3.1.21</ecNumber>
    </recommendedName>
</protein>
<comment type="pathway">
    <text evidence="4">Lipid metabolism; fatty acid beta-oxidation.</text>
</comment>
<dbReference type="GO" id="GO:0006635">
    <property type="term" value="P:fatty acid beta-oxidation"/>
    <property type="evidence" value="ECO:0007669"/>
    <property type="project" value="UniProtKB-UniPathway"/>
</dbReference>
<keyword evidence="11 18" id="KW-1133">Transmembrane helix</keyword>
<keyword evidence="14 18" id="KW-0472">Membrane</keyword>
<evidence type="ECO:0000256" key="2">
    <source>
        <dbReference type="ARBA" id="ARBA00004141"/>
    </source>
</evidence>
<evidence type="ECO:0000313" key="21">
    <source>
        <dbReference type="EMBL" id="CAD5210081.1"/>
    </source>
</evidence>
<evidence type="ECO:0000256" key="13">
    <source>
        <dbReference type="ARBA" id="ARBA00023128"/>
    </source>
</evidence>
<keyword evidence="8" id="KW-0808">Transferase</keyword>
<dbReference type="UniPathway" id="UPA00659"/>
<feature type="domain" description="Choline/carnitine acyltransferase" evidence="19">
    <location>
        <begin position="176"/>
        <end position="763"/>
    </location>
</feature>
<evidence type="ECO:0000313" key="22">
    <source>
        <dbReference type="Proteomes" id="UP000614601"/>
    </source>
</evidence>
<dbReference type="SUPFAM" id="SSF51197">
    <property type="entry name" value="Clavaminate synthase-like"/>
    <property type="match status" value="1"/>
</dbReference>
<comment type="cofactor">
    <cofactor evidence="1">
        <name>Fe(2+)</name>
        <dbReference type="ChEBI" id="CHEBI:29033"/>
    </cofactor>
</comment>
<evidence type="ECO:0000256" key="15">
    <source>
        <dbReference type="ARBA" id="ARBA00023315"/>
    </source>
</evidence>
<sequence length="984" mass="114385">MAEARSVAALSFSLTHDGISVSYDQELLRDIWHAFSRGYKKRWARFKNDFFAGIFPANLHSLIFVLALSGLLYFWDHDITLGITNLFRNYFFYYIFGDGLISTSLAVALGGGLLWFALVQLFRLSIKWLLSYKGWMYESPHAGSISKTTKIWFSILHLISKFGPTLHSFQGALPHLPLPSLDDTLKRHLRSVRPLMDDDEYNEMVDLTEKFKKGIGRRLQRYLVLKSFMSTNYVTDWWEEFVYLRQRSPIMVNSNYYGFDTLNDNPTHNQAARAANVTWGALLFRRLIERQEVSPFAISPRTKVPFCTMQYERLFNSCRVPGEETDKLRRWDDARHIAVHCRGCWFKLPIHNGKRLLEPPELQLAFQEILDSELKPAAGEEQLAALTAGERTHWALTRQKHFRNGVNKTSLQAIERSAFVVVLDDESVTYDPQDRTKLDHWAESLLHGKAHDRWFDKAFNLIVYKNGRVGINAEHSWGDAAVIAHFMEYVLLKDYCVRGYDEKGNCTGEVETVCHPERLKWNIESEVEDKIAVSMEVAQKLIDDVEMALLVWTEYGKGFIKKLKISPDAFIQATLQLTYYRNQQRFALTYEASMTRLYREGRTETVRSCSIESCDFVQAMLNPDRTPQERLELLRKSAERHQQLYRDAMCGQGIDRHLFALYVVLRYLEEESPFMNKIMPPTYSLSTSQTPMSQCEEEAQKERLSQEKRQMLITAGGGFGPVADKGYGVSYIIAGENQISFHISSKRSAENTSSAGFREDLEQSLRDMHALFVKLDLTLIHKIDKWPKLLLEEVKKHCIVKEDFISEAEENELLKEIEPHMKRLKYEKDHWDDAIYLFRERESKRWNDQNTKVIQRIQEFSLPKDAIKLSYIHILDLAKDGHIKPHIDSVRYCGTTISGVSLLSPCVMRLKHKDDKELMLDMYLPRRSLYKLSMVLRYDFTHEVLSSEESQFNGEMIVRDRRISVICRDVPSKQDIKPLEFQSL</sequence>
<dbReference type="InterPro" id="IPR000542">
    <property type="entry name" value="Carn_acyl_trans"/>
</dbReference>
<comment type="subcellular location">
    <subcellularLocation>
        <location evidence="2">Membrane</location>
        <topology evidence="2">Multi-pass membrane protein</topology>
    </subcellularLocation>
    <subcellularLocation>
        <location evidence="3">Mitochondrion membrane</location>
    </subcellularLocation>
</comment>
<dbReference type="PANTHER" id="PTHR22589">
    <property type="entry name" value="CARNITINE O-ACYLTRANSFERASE"/>
    <property type="match status" value="1"/>
</dbReference>
<evidence type="ECO:0000256" key="10">
    <source>
        <dbReference type="ARBA" id="ARBA00022832"/>
    </source>
</evidence>
<keyword evidence="10" id="KW-0276">Fatty acid metabolism</keyword>
<dbReference type="Gene3D" id="6.10.250.1760">
    <property type="match status" value="1"/>
</dbReference>
<dbReference type="EC" id="2.3.1.21" evidence="6"/>
<evidence type="ECO:0000256" key="9">
    <source>
        <dbReference type="ARBA" id="ARBA00022692"/>
    </source>
</evidence>
<evidence type="ECO:0000256" key="18">
    <source>
        <dbReference type="SAM" id="Phobius"/>
    </source>
</evidence>
<dbReference type="Gene3D" id="2.60.120.590">
    <property type="entry name" value="Alpha-ketoglutarate-dependent dioxygenase AlkB-like"/>
    <property type="match status" value="1"/>
</dbReference>
<dbReference type="Proteomes" id="UP000614601">
    <property type="component" value="Unassembled WGS sequence"/>
</dbReference>
<dbReference type="InterPro" id="IPR023213">
    <property type="entry name" value="CAT-like_dom_sf"/>
</dbReference>
<evidence type="ECO:0000256" key="16">
    <source>
        <dbReference type="ARBA" id="ARBA00048480"/>
    </source>
</evidence>
<dbReference type="FunFam" id="3.30.559.10:FF:000042">
    <property type="entry name" value="Carnitine Palmitoyl Transferase"/>
    <property type="match status" value="1"/>
</dbReference>
<name>A0A811K2D7_9BILA</name>
<feature type="transmembrane region" description="Helical" evidence="18">
    <location>
        <begin position="91"/>
        <end position="118"/>
    </location>
</feature>
<evidence type="ECO:0000256" key="12">
    <source>
        <dbReference type="ARBA" id="ARBA00023098"/>
    </source>
</evidence>
<dbReference type="SUPFAM" id="SSF52777">
    <property type="entry name" value="CoA-dependent acyltransferases"/>
    <property type="match status" value="2"/>
</dbReference>
<dbReference type="OrthoDB" id="240216at2759"/>
<evidence type="ECO:0000256" key="17">
    <source>
        <dbReference type="PIRSR" id="PIRSR600542-1"/>
    </source>
</evidence>
<evidence type="ECO:0000256" key="3">
    <source>
        <dbReference type="ARBA" id="ARBA00004325"/>
    </source>
</evidence>
<evidence type="ECO:0000256" key="14">
    <source>
        <dbReference type="ARBA" id="ARBA00023136"/>
    </source>
</evidence>
<dbReference type="InterPro" id="IPR037151">
    <property type="entry name" value="AlkB-like_sf"/>
</dbReference>
<dbReference type="Proteomes" id="UP000783686">
    <property type="component" value="Unassembled WGS sequence"/>
</dbReference>
<feature type="active site" description="Proton acceptor" evidence="17">
    <location>
        <position position="475"/>
    </location>
</feature>
<dbReference type="Gene3D" id="3.30.559.10">
    <property type="entry name" value="Chloramphenicol acetyltransferase-like domain"/>
    <property type="match status" value="1"/>
</dbReference>
<dbReference type="AlphaFoldDB" id="A0A811K2D7"/>
<dbReference type="GO" id="GO:0009437">
    <property type="term" value="P:carnitine metabolic process"/>
    <property type="evidence" value="ECO:0007669"/>
    <property type="project" value="TreeGrafter"/>
</dbReference>
<dbReference type="EMBL" id="CAJFCW020000002">
    <property type="protein sequence ID" value="CAG9090650.1"/>
    <property type="molecule type" value="Genomic_DNA"/>
</dbReference>
<dbReference type="Pfam" id="PF00755">
    <property type="entry name" value="Carn_acyltransf"/>
    <property type="match status" value="1"/>
</dbReference>
<dbReference type="GO" id="GO:0031966">
    <property type="term" value="C:mitochondrial membrane"/>
    <property type="evidence" value="ECO:0007669"/>
    <property type="project" value="UniProtKB-SubCell"/>
</dbReference>
<gene>
    <name evidence="21" type="ORF">BOKJ2_LOCUS3009</name>
</gene>
<evidence type="ECO:0000256" key="5">
    <source>
        <dbReference type="ARBA" id="ARBA00005232"/>
    </source>
</evidence>
<keyword evidence="9 18" id="KW-0812">Transmembrane</keyword>
<dbReference type="GO" id="GO:0004095">
    <property type="term" value="F:carnitine O-palmitoyltransferase activity"/>
    <property type="evidence" value="ECO:0007669"/>
    <property type="project" value="UniProtKB-EC"/>
</dbReference>
<dbReference type="Gene3D" id="3.30.559.70">
    <property type="entry name" value="Choline/Carnitine o-acyltransferase, domain 2"/>
    <property type="match status" value="1"/>
</dbReference>
<keyword evidence="15" id="KW-0012">Acyltransferase</keyword>
<dbReference type="Pfam" id="PF16484">
    <property type="entry name" value="CPT_N"/>
    <property type="match status" value="1"/>
</dbReference>
<comment type="caution">
    <text evidence="21">The sequence shown here is derived from an EMBL/GenBank/DDBJ whole genome shotgun (WGS) entry which is preliminary data.</text>
</comment>
<evidence type="ECO:0000259" key="20">
    <source>
        <dbReference type="Pfam" id="PF16484"/>
    </source>
</evidence>
<evidence type="ECO:0000256" key="11">
    <source>
        <dbReference type="ARBA" id="ARBA00022989"/>
    </source>
</evidence>
<dbReference type="InterPro" id="IPR032476">
    <property type="entry name" value="CPT_N"/>
</dbReference>
<evidence type="ECO:0000256" key="4">
    <source>
        <dbReference type="ARBA" id="ARBA00005005"/>
    </source>
</evidence>
<evidence type="ECO:0000256" key="6">
    <source>
        <dbReference type="ARBA" id="ARBA00013243"/>
    </source>
</evidence>
<keyword evidence="22" id="KW-1185">Reference proteome</keyword>
<dbReference type="InterPro" id="IPR042231">
    <property type="entry name" value="Cho/carn_acyl_trans_2"/>
</dbReference>
<organism evidence="21 22">
    <name type="scientific">Bursaphelenchus okinawaensis</name>
    <dbReference type="NCBI Taxonomy" id="465554"/>
    <lineage>
        <taxon>Eukaryota</taxon>
        <taxon>Metazoa</taxon>
        <taxon>Ecdysozoa</taxon>
        <taxon>Nematoda</taxon>
        <taxon>Chromadorea</taxon>
        <taxon>Rhabditida</taxon>
        <taxon>Tylenchina</taxon>
        <taxon>Tylenchomorpha</taxon>
        <taxon>Aphelenchoidea</taxon>
        <taxon>Aphelenchoididae</taxon>
        <taxon>Bursaphelenchus</taxon>
    </lineage>
</organism>
<comment type="similarity">
    <text evidence="5">Belongs to the carnitine/choline acetyltransferase family.</text>
</comment>
<feature type="transmembrane region" description="Helical" evidence="18">
    <location>
        <begin position="50"/>
        <end position="75"/>
    </location>
</feature>
<keyword evidence="7" id="KW-0813">Transport</keyword>
<dbReference type="InterPro" id="IPR039551">
    <property type="entry name" value="Cho/carn_acyl_trans"/>
</dbReference>
<dbReference type="PANTHER" id="PTHR22589:SF31">
    <property type="entry name" value="CARNITINE O-PALMITOYLTRANSFERASE"/>
    <property type="match status" value="1"/>
</dbReference>
<dbReference type="FunFam" id="3.30.559.70:FF:000001">
    <property type="entry name" value="Carnitine O-palmitoyltransferase 1, liver isoform"/>
    <property type="match status" value="1"/>
</dbReference>
<reference evidence="21" key="1">
    <citation type="submission" date="2020-09" db="EMBL/GenBank/DDBJ databases">
        <authorList>
            <person name="Kikuchi T."/>
        </authorList>
    </citation>
    <scope>NUCLEOTIDE SEQUENCE</scope>
    <source>
        <strain evidence="21">SH1</strain>
    </source>
</reference>
<comment type="catalytic activity">
    <reaction evidence="16">
        <text>(R)-carnitine + hexadecanoyl-CoA = O-hexadecanoyl-(R)-carnitine + CoA</text>
        <dbReference type="Rhea" id="RHEA:12661"/>
        <dbReference type="ChEBI" id="CHEBI:16347"/>
        <dbReference type="ChEBI" id="CHEBI:17490"/>
        <dbReference type="ChEBI" id="CHEBI:57287"/>
        <dbReference type="ChEBI" id="CHEBI:57379"/>
        <dbReference type="EC" id="2.3.1.21"/>
    </reaction>
    <physiologicalReaction direction="left-to-right" evidence="16">
        <dbReference type="Rhea" id="RHEA:12662"/>
    </physiologicalReaction>
</comment>